<dbReference type="Proteomes" id="UP001144673">
    <property type="component" value="Chromosome 1"/>
</dbReference>
<name>A0A9W8UQ86_AKAMU</name>
<dbReference type="EMBL" id="JAJHUN010000001">
    <property type="protein sequence ID" value="KAJ4164722.1"/>
    <property type="molecule type" value="Genomic_DNA"/>
</dbReference>
<dbReference type="KEGG" id="amus:LMH87_006384"/>
<organism evidence="1 2">
    <name type="scientific">Akanthomyces muscarius</name>
    <name type="common">Entomopathogenic fungus</name>
    <name type="synonym">Lecanicillium muscarium</name>
    <dbReference type="NCBI Taxonomy" id="2231603"/>
    <lineage>
        <taxon>Eukaryota</taxon>
        <taxon>Fungi</taxon>
        <taxon>Dikarya</taxon>
        <taxon>Ascomycota</taxon>
        <taxon>Pezizomycotina</taxon>
        <taxon>Sordariomycetes</taxon>
        <taxon>Hypocreomycetidae</taxon>
        <taxon>Hypocreales</taxon>
        <taxon>Cordycipitaceae</taxon>
        <taxon>Akanthomyces</taxon>
    </lineage>
</organism>
<dbReference type="AlphaFoldDB" id="A0A9W8UQ86"/>
<dbReference type="RefSeq" id="XP_056059637.1">
    <property type="nucleotide sequence ID" value="XM_056204263.1"/>
</dbReference>
<comment type="caution">
    <text evidence="1">The sequence shown here is derived from an EMBL/GenBank/DDBJ whole genome shotgun (WGS) entry which is preliminary data.</text>
</comment>
<proteinExistence type="predicted"/>
<dbReference type="GeneID" id="80893543"/>
<accession>A0A9W8UQ86</accession>
<evidence type="ECO:0000313" key="1">
    <source>
        <dbReference type="EMBL" id="KAJ4164722.1"/>
    </source>
</evidence>
<gene>
    <name evidence="1" type="ORF">LMH87_006384</name>
</gene>
<keyword evidence="2" id="KW-1185">Reference proteome</keyword>
<reference evidence="1" key="1">
    <citation type="journal article" date="2023" name="Access Microbiol">
        <title>De-novo genome assembly for Akanthomyces muscarius, a biocontrol agent of insect agricultural pests.</title>
        <authorList>
            <person name="Erdos Z."/>
            <person name="Studholme D.J."/>
            <person name="Raymond B."/>
            <person name="Sharma M."/>
        </authorList>
    </citation>
    <scope>NUCLEOTIDE SEQUENCE</scope>
    <source>
        <strain evidence="1">Ve6</strain>
    </source>
</reference>
<sequence>MLKAAIIPRGGSEWRPSQKDELEFGVSARGQHQEFLVGLTADEEQQCRLPGFVRYANFRFRLHRQFEQIPETDFGGPDIWFHVLRITRFFNATTRGTGGINNWMVMYVSLTLDLSAEERQGHQSLEDVGSPNIDSLMGGAFEPYRNSLCVQHYHSHAVLVRVRLSKNST</sequence>
<protein>
    <submittedName>
        <fullName evidence="1">Uncharacterized protein</fullName>
    </submittedName>
</protein>
<evidence type="ECO:0000313" key="2">
    <source>
        <dbReference type="Proteomes" id="UP001144673"/>
    </source>
</evidence>